<gene>
    <name evidence="2" type="ORF">CINCED_3A014391</name>
</gene>
<proteinExistence type="predicted"/>
<keyword evidence="3" id="KW-1185">Reference proteome</keyword>
<name>A0A5E4NCA3_9HEMI</name>
<dbReference type="Proteomes" id="UP000325440">
    <property type="component" value="Unassembled WGS sequence"/>
</dbReference>
<organism evidence="2 3">
    <name type="scientific">Cinara cedri</name>
    <dbReference type="NCBI Taxonomy" id="506608"/>
    <lineage>
        <taxon>Eukaryota</taxon>
        <taxon>Metazoa</taxon>
        <taxon>Ecdysozoa</taxon>
        <taxon>Arthropoda</taxon>
        <taxon>Hexapoda</taxon>
        <taxon>Insecta</taxon>
        <taxon>Pterygota</taxon>
        <taxon>Neoptera</taxon>
        <taxon>Paraneoptera</taxon>
        <taxon>Hemiptera</taxon>
        <taxon>Sternorrhyncha</taxon>
        <taxon>Aphidomorpha</taxon>
        <taxon>Aphidoidea</taxon>
        <taxon>Aphididae</taxon>
        <taxon>Lachninae</taxon>
        <taxon>Cinara</taxon>
    </lineage>
</organism>
<sequence>MNNTQLQSMSDRTGVFASKNPKHCRRISETTGAEFNMTTTNRSDYLWPVPSGNHRIIDWNRFEYKKRQPRIATKDLPPTFRNYDTMSLVPDSEKFPFDFFFLPKGDNSRYPSQDELPQPQLNKIIKPAKNWQRIAVKWDDLQRRIFGGRTID</sequence>
<evidence type="ECO:0000256" key="1">
    <source>
        <dbReference type="SAM" id="MobiDB-lite"/>
    </source>
</evidence>
<protein>
    <submittedName>
        <fullName evidence="2">Uncharacterized protein</fullName>
    </submittedName>
</protein>
<accession>A0A5E4NCA3</accession>
<feature type="region of interest" description="Disordered" evidence="1">
    <location>
        <begin position="1"/>
        <end position="20"/>
    </location>
</feature>
<dbReference type="OrthoDB" id="6572538at2759"/>
<evidence type="ECO:0000313" key="2">
    <source>
        <dbReference type="EMBL" id="VVC42494.1"/>
    </source>
</evidence>
<reference evidence="2 3" key="1">
    <citation type="submission" date="2019-08" db="EMBL/GenBank/DDBJ databases">
        <authorList>
            <person name="Alioto T."/>
            <person name="Alioto T."/>
            <person name="Gomez Garrido J."/>
        </authorList>
    </citation>
    <scope>NUCLEOTIDE SEQUENCE [LARGE SCALE GENOMIC DNA]</scope>
</reference>
<evidence type="ECO:0000313" key="3">
    <source>
        <dbReference type="Proteomes" id="UP000325440"/>
    </source>
</evidence>
<feature type="compositionally biased region" description="Polar residues" evidence="1">
    <location>
        <begin position="1"/>
        <end position="11"/>
    </location>
</feature>
<dbReference type="AlphaFoldDB" id="A0A5E4NCA3"/>
<dbReference type="EMBL" id="CABPRJ010001957">
    <property type="protein sequence ID" value="VVC42494.1"/>
    <property type="molecule type" value="Genomic_DNA"/>
</dbReference>